<comment type="caution">
    <text evidence="9">The sequence shown here is derived from an EMBL/GenBank/DDBJ whole genome shotgun (WGS) entry which is preliminary data.</text>
</comment>
<evidence type="ECO:0000313" key="10">
    <source>
        <dbReference type="Proteomes" id="UP000219327"/>
    </source>
</evidence>
<dbReference type="Pfam" id="PF00361">
    <property type="entry name" value="Proton_antipo_M"/>
    <property type="match status" value="1"/>
</dbReference>
<feature type="transmembrane region" description="Helical" evidence="6">
    <location>
        <begin position="83"/>
        <end position="103"/>
    </location>
</feature>
<dbReference type="InterPro" id="IPR001750">
    <property type="entry name" value="ND/Mrp_TM"/>
</dbReference>
<feature type="transmembrane region" description="Helical" evidence="6">
    <location>
        <begin position="337"/>
        <end position="361"/>
    </location>
</feature>
<evidence type="ECO:0000256" key="1">
    <source>
        <dbReference type="ARBA" id="ARBA00004127"/>
    </source>
</evidence>
<feature type="transmembrane region" description="Helical" evidence="6">
    <location>
        <begin position="459"/>
        <end position="479"/>
    </location>
</feature>
<dbReference type="InterPro" id="IPR050616">
    <property type="entry name" value="CPA3_Na-H_Antiporter_A"/>
</dbReference>
<feature type="transmembrane region" description="Helical" evidence="6">
    <location>
        <begin position="281"/>
        <end position="298"/>
    </location>
</feature>
<keyword evidence="3 6" id="KW-1133">Transmembrane helix</keyword>
<comment type="subcellular location">
    <subcellularLocation>
        <location evidence="1">Endomembrane system</location>
        <topology evidence="1">Multi-pass membrane protein</topology>
    </subcellularLocation>
    <subcellularLocation>
        <location evidence="5">Membrane</location>
        <topology evidence="5">Multi-pass membrane protein</topology>
    </subcellularLocation>
</comment>
<reference evidence="9 10" key="1">
    <citation type="submission" date="2017-08" db="EMBL/GenBank/DDBJ databases">
        <title>Fine stratification of microbial communities through a metagenomic profile of the photic zone.</title>
        <authorList>
            <person name="Haro-Moreno J.M."/>
            <person name="Lopez-Perez M."/>
            <person name="De La Torre J."/>
            <person name="Picazo A."/>
            <person name="Camacho A."/>
            <person name="Rodriguez-Valera F."/>
        </authorList>
    </citation>
    <scope>NUCLEOTIDE SEQUENCE [LARGE SCALE GENOMIC DNA]</scope>
    <source>
        <strain evidence="9">MED-G24</strain>
    </source>
</reference>
<evidence type="ECO:0000256" key="2">
    <source>
        <dbReference type="ARBA" id="ARBA00022692"/>
    </source>
</evidence>
<evidence type="ECO:0000259" key="8">
    <source>
        <dbReference type="Pfam" id="PF00662"/>
    </source>
</evidence>
<feature type="transmembrane region" description="Helical" evidence="6">
    <location>
        <begin position="307"/>
        <end position="325"/>
    </location>
</feature>
<feature type="transmembrane region" description="Helical" evidence="6">
    <location>
        <begin position="139"/>
        <end position="156"/>
    </location>
</feature>
<dbReference type="Pfam" id="PF00662">
    <property type="entry name" value="Proton_antipo_N"/>
    <property type="match status" value="1"/>
</dbReference>
<feature type="transmembrane region" description="Helical" evidence="6">
    <location>
        <begin position="414"/>
        <end position="438"/>
    </location>
</feature>
<feature type="transmembrane region" description="Helical" evidence="6">
    <location>
        <begin position="168"/>
        <end position="188"/>
    </location>
</feature>
<dbReference type="Proteomes" id="UP000219327">
    <property type="component" value="Unassembled WGS sequence"/>
</dbReference>
<dbReference type="EMBL" id="NTKD01000008">
    <property type="protein sequence ID" value="PDH40826.1"/>
    <property type="molecule type" value="Genomic_DNA"/>
</dbReference>
<feature type="domain" description="NADH-Ubiquinone oxidoreductase (complex I) chain 5 N-terminal" evidence="8">
    <location>
        <begin position="72"/>
        <end position="116"/>
    </location>
</feature>
<dbReference type="GO" id="GO:0012505">
    <property type="term" value="C:endomembrane system"/>
    <property type="evidence" value="ECO:0007669"/>
    <property type="project" value="UniProtKB-SubCell"/>
</dbReference>
<protein>
    <submittedName>
        <fullName evidence="9">Cation:proton antiporter</fullName>
    </submittedName>
</protein>
<keyword evidence="2 5" id="KW-0812">Transmembrane</keyword>
<feature type="transmembrane region" description="Helical" evidence="6">
    <location>
        <begin position="247"/>
        <end position="269"/>
    </location>
</feature>
<organism evidence="9 10">
    <name type="scientific">OM182 bacterium MED-G24</name>
    <dbReference type="NCBI Taxonomy" id="1986255"/>
    <lineage>
        <taxon>Bacteria</taxon>
        <taxon>Pseudomonadati</taxon>
        <taxon>Pseudomonadota</taxon>
        <taxon>Gammaproteobacteria</taxon>
        <taxon>OMG group</taxon>
        <taxon>OM182 clade</taxon>
    </lineage>
</organism>
<dbReference type="PRINTS" id="PR01434">
    <property type="entry name" value="NADHDHGNASE5"/>
</dbReference>
<evidence type="ECO:0000259" key="7">
    <source>
        <dbReference type="Pfam" id="PF00361"/>
    </source>
</evidence>
<proteinExistence type="predicted"/>
<gene>
    <name evidence="9" type="ORF">CNE99_02705</name>
</gene>
<feature type="transmembrane region" description="Helical" evidence="6">
    <location>
        <begin position="373"/>
        <end position="394"/>
    </location>
</feature>
<dbReference type="AlphaFoldDB" id="A0A2A5WXM4"/>
<evidence type="ECO:0000313" key="9">
    <source>
        <dbReference type="EMBL" id="PDH40826.1"/>
    </source>
</evidence>
<feature type="domain" description="NADH:quinone oxidoreductase/Mrp antiporter transmembrane" evidence="7">
    <location>
        <begin position="132"/>
        <end position="417"/>
    </location>
</feature>
<feature type="transmembrane region" description="Helical" evidence="6">
    <location>
        <begin position="208"/>
        <end position="227"/>
    </location>
</feature>
<sequence length="499" mass="53641">MIWVVLIPLVAAALTAGLSPFLSERSRTPERLAIGGAFLQALVMIYIVMGVVSGNTDVQTGPWVLAEPIAGIPMAFHFETLSLLFALVASILWFATTLYAAGYMRAHGETRLPRFYCFLGVAISATLALAFSANLFTMFVFYELLTLSTWPLVVHTEDETARRGGRTYLGILIATSIGLFLPAIVWVYQLSGTVAFTSGGVIPAETSGAVLSVLLLMFVIGVGKSAVMPAHRWLPAAMVAPTPVSAFLHAVAVVKAGVFALTKIVVYIFGFSVSSELLAHWVIWLPAITILLASLVAMREDNLKRRLAYSTISQLSYIVLAVLLFSPEGTLAAGMHITMHAFAKITLFFAAGAILIASHCTRVSELDGMGRRMPLVFICLAIASLSVVGLPPTGGLWSKWFLGQSIVTSDYPGAWVLLGVILVSALLNSIYLLGIAVRAFVRPFAGNTTIKAVPRTMQAAMLIATGATLLLFLLPMPLYEWLSTLSWSTLSETIPAGRR</sequence>
<accession>A0A2A5WXM4</accession>
<dbReference type="InterPro" id="IPR001516">
    <property type="entry name" value="Proton_antipo_N"/>
</dbReference>
<evidence type="ECO:0000256" key="5">
    <source>
        <dbReference type="RuleBase" id="RU000320"/>
    </source>
</evidence>
<feature type="transmembrane region" description="Helical" evidence="6">
    <location>
        <begin position="115"/>
        <end position="133"/>
    </location>
</feature>
<keyword evidence="4 6" id="KW-0472">Membrane</keyword>
<dbReference type="GO" id="GO:0016020">
    <property type="term" value="C:membrane"/>
    <property type="evidence" value="ECO:0007669"/>
    <property type="project" value="UniProtKB-SubCell"/>
</dbReference>
<evidence type="ECO:0000256" key="3">
    <source>
        <dbReference type="ARBA" id="ARBA00022989"/>
    </source>
</evidence>
<dbReference type="PANTHER" id="PTHR43373:SF1">
    <property type="entry name" value="NA(+)_H(+) ANTIPORTER SUBUNIT A"/>
    <property type="match status" value="1"/>
</dbReference>
<feature type="transmembrane region" description="Helical" evidence="6">
    <location>
        <begin position="6"/>
        <end position="23"/>
    </location>
</feature>
<evidence type="ECO:0000256" key="6">
    <source>
        <dbReference type="SAM" id="Phobius"/>
    </source>
</evidence>
<name>A0A2A5WXM4_9GAMM</name>
<feature type="transmembrane region" description="Helical" evidence="6">
    <location>
        <begin position="32"/>
        <end position="52"/>
    </location>
</feature>
<evidence type="ECO:0000256" key="4">
    <source>
        <dbReference type="ARBA" id="ARBA00023136"/>
    </source>
</evidence>
<dbReference type="PANTHER" id="PTHR43373">
    <property type="entry name" value="NA(+)/H(+) ANTIPORTER SUBUNIT"/>
    <property type="match status" value="1"/>
</dbReference>